<keyword evidence="1" id="KW-0732">Signal</keyword>
<name>A0A9X3E3A3_9HYPH</name>
<evidence type="ECO:0000256" key="1">
    <source>
        <dbReference type="SAM" id="SignalP"/>
    </source>
</evidence>
<dbReference type="Proteomes" id="UP001144805">
    <property type="component" value="Unassembled WGS sequence"/>
</dbReference>
<dbReference type="InterPro" id="IPR029058">
    <property type="entry name" value="AB_hydrolase_fold"/>
</dbReference>
<dbReference type="AlphaFoldDB" id="A0A9X3E3A3"/>
<protein>
    <recommendedName>
        <fullName evidence="4">Thioesterase domain-containing protein</fullName>
    </recommendedName>
</protein>
<organism evidence="2 3">
    <name type="scientific">Kaistia nematophila</name>
    <dbReference type="NCBI Taxonomy" id="2994654"/>
    <lineage>
        <taxon>Bacteria</taxon>
        <taxon>Pseudomonadati</taxon>
        <taxon>Pseudomonadota</taxon>
        <taxon>Alphaproteobacteria</taxon>
        <taxon>Hyphomicrobiales</taxon>
        <taxon>Kaistiaceae</taxon>
        <taxon>Kaistia</taxon>
    </lineage>
</organism>
<gene>
    <name evidence="2" type="ORF">OSH07_16040</name>
</gene>
<feature type="chain" id="PRO_5040915355" description="Thioesterase domain-containing protein" evidence="1">
    <location>
        <begin position="29"/>
        <end position="265"/>
    </location>
</feature>
<reference evidence="2" key="1">
    <citation type="submission" date="2022-11" db="EMBL/GenBank/DDBJ databases">
        <title>Biodiversity and phylogenetic relationships of bacteria.</title>
        <authorList>
            <person name="Machado R.A.R."/>
            <person name="Bhat A."/>
            <person name="Loulou A."/>
            <person name="Kallel S."/>
        </authorList>
    </citation>
    <scope>NUCLEOTIDE SEQUENCE</scope>
    <source>
        <strain evidence="2">K-TC2</strain>
    </source>
</reference>
<accession>A0A9X3E3A3</accession>
<evidence type="ECO:0000313" key="2">
    <source>
        <dbReference type="EMBL" id="MCX5570719.1"/>
    </source>
</evidence>
<dbReference type="RefSeq" id="WP_266339675.1">
    <property type="nucleotide sequence ID" value="NZ_JAPKNK010000006.1"/>
</dbReference>
<comment type="caution">
    <text evidence="2">The sequence shown here is derived from an EMBL/GenBank/DDBJ whole genome shotgun (WGS) entry which is preliminary data.</text>
</comment>
<evidence type="ECO:0008006" key="4">
    <source>
        <dbReference type="Google" id="ProtNLM"/>
    </source>
</evidence>
<evidence type="ECO:0000313" key="3">
    <source>
        <dbReference type="Proteomes" id="UP001144805"/>
    </source>
</evidence>
<sequence>MLNRLLKFGLLSMVGAALALPLAASAEAATVQAMAAEAPATPAAATAPAAGAAAVAGPEQKPVVRRAKSAPKVNRDPQVYLFRGLANVFSLGMDDMSKELRAQGVQNEVLNHANWPRIAAEITAKYKADPKGTRPIILIGHSLGANAVLVMSQQLVRNGVPVDLVVTFDPTTSGPITPGVRRYLNLYQSNNGWSSALDVPAGAGKRVVNSDVRKRTDIKAQLSHFDIDKNRVLHQQVVAEIVRLTGARPKQPKLQPKVQPKTGTM</sequence>
<dbReference type="Gene3D" id="3.40.50.1820">
    <property type="entry name" value="alpha/beta hydrolase"/>
    <property type="match status" value="1"/>
</dbReference>
<keyword evidence="3" id="KW-1185">Reference proteome</keyword>
<proteinExistence type="predicted"/>
<dbReference type="EMBL" id="JAPKNK010000006">
    <property type="protein sequence ID" value="MCX5570719.1"/>
    <property type="molecule type" value="Genomic_DNA"/>
</dbReference>
<dbReference type="SUPFAM" id="SSF53474">
    <property type="entry name" value="alpha/beta-Hydrolases"/>
    <property type="match status" value="1"/>
</dbReference>
<feature type="signal peptide" evidence="1">
    <location>
        <begin position="1"/>
        <end position="28"/>
    </location>
</feature>